<protein>
    <recommendedName>
        <fullName evidence="2">SseB protein N-terminal domain-containing protein</fullName>
    </recommendedName>
</protein>
<sequence length="246" mass="25433">MTVIPEGADDGVAVPAAPAPAPEPEPVPVPVPERPEAPEVPEVPDASEVSEAPPQVRAAARAAPGRWIGLADPTWLGEGPPPPWAVIGWWRAGTDGGVEEFAANEEYRESPLARDWPVPTDPVDAAVQSCATGYGPPEAVYRALASAQFAVPLDGGDGVGGIGLPDGETVAVVFTARSWLAAAGSPDHALLGAADLLEWLPPGCRLVLNPGAPVVMRLEPALLREALDARPGGPGRPLRPFDRPGR</sequence>
<dbReference type="Proteomes" id="UP000617734">
    <property type="component" value="Unassembled WGS sequence"/>
</dbReference>
<feature type="domain" description="SseB protein N-terminal" evidence="2">
    <location>
        <begin position="125"/>
        <end position="224"/>
    </location>
</feature>
<organism evidence="3 4">
    <name type="scientific">Kitasatospora indigofera</name>
    <dbReference type="NCBI Taxonomy" id="67307"/>
    <lineage>
        <taxon>Bacteria</taxon>
        <taxon>Bacillati</taxon>
        <taxon>Actinomycetota</taxon>
        <taxon>Actinomycetes</taxon>
        <taxon>Kitasatosporales</taxon>
        <taxon>Streptomycetaceae</taxon>
        <taxon>Kitasatospora</taxon>
    </lineage>
</organism>
<evidence type="ECO:0000256" key="1">
    <source>
        <dbReference type="SAM" id="MobiDB-lite"/>
    </source>
</evidence>
<feature type="compositionally biased region" description="Pro residues" evidence="1">
    <location>
        <begin position="17"/>
        <end position="32"/>
    </location>
</feature>
<comment type="caution">
    <text evidence="3">The sequence shown here is derived from an EMBL/GenBank/DDBJ whole genome shotgun (WGS) entry which is preliminary data.</text>
</comment>
<feature type="region of interest" description="Disordered" evidence="1">
    <location>
        <begin position="1"/>
        <end position="55"/>
    </location>
</feature>
<dbReference type="Pfam" id="PF07179">
    <property type="entry name" value="SseB"/>
    <property type="match status" value="1"/>
</dbReference>
<feature type="region of interest" description="Disordered" evidence="1">
    <location>
        <begin position="227"/>
        <end position="246"/>
    </location>
</feature>
<dbReference type="InterPro" id="IPR047659">
    <property type="entry name" value="T7SS_assoc"/>
</dbReference>
<proteinExistence type="predicted"/>
<dbReference type="NCBIfam" id="NF033532">
    <property type="entry name" value="lone7para_assoc"/>
    <property type="match status" value="1"/>
</dbReference>
<reference evidence="3" key="2">
    <citation type="submission" date="2020-09" db="EMBL/GenBank/DDBJ databases">
        <authorList>
            <person name="Sun Q."/>
            <person name="Ohkuma M."/>
        </authorList>
    </citation>
    <scope>NUCLEOTIDE SEQUENCE</scope>
    <source>
        <strain evidence="3">JCM 4646</strain>
    </source>
</reference>
<accession>A0A919KXT6</accession>
<evidence type="ECO:0000259" key="2">
    <source>
        <dbReference type="Pfam" id="PF07179"/>
    </source>
</evidence>
<dbReference type="InterPro" id="IPR009839">
    <property type="entry name" value="SseB_N"/>
</dbReference>
<dbReference type="EMBL" id="BNBO01000032">
    <property type="protein sequence ID" value="GHH77230.1"/>
    <property type="molecule type" value="Genomic_DNA"/>
</dbReference>
<keyword evidence="4" id="KW-1185">Reference proteome</keyword>
<name>A0A919KXT6_9ACTN</name>
<evidence type="ECO:0000313" key="3">
    <source>
        <dbReference type="EMBL" id="GHH77230.1"/>
    </source>
</evidence>
<evidence type="ECO:0000313" key="4">
    <source>
        <dbReference type="Proteomes" id="UP000617734"/>
    </source>
</evidence>
<gene>
    <name evidence="3" type="ORF">GCM10018781_50300</name>
</gene>
<reference evidence="3" key="1">
    <citation type="journal article" date="2014" name="Int. J. Syst. Evol. Microbiol.">
        <title>Complete genome sequence of Corynebacterium casei LMG S-19264T (=DSM 44701T), isolated from a smear-ripened cheese.</title>
        <authorList>
            <consortium name="US DOE Joint Genome Institute (JGI-PGF)"/>
            <person name="Walter F."/>
            <person name="Albersmeier A."/>
            <person name="Kalinowski J."/>
            <person name="Ruckert C."/>
        </authorList>
    </citation>
    <scope>NUCLEOTIDE SEQUENCE</scope>
    <source>
        <strain evidence="3">JCM 4646</strain>
    </source>
</reference>
<dbReference type="AlphaFoldDB" id="A0A919KXT6"/>